<reference evidence="2" key="1">
    <citation type="submission" date="2022-11" db="EMBL/GenBank/DDBJ databases">
        <title>Genome Resource of Sclerotinia nivalis Strain SnTB1, a Plant Pathogen Isolated from American Ginseng.</title>
        <authorList>
            <person name="Fan S."/>
        </authorList>
    </citation>
    <scope>NUCLEOTIDE SEQUENCE</scope>
    <source>
        <strain evidence="2">SnTB1</strain>
    </source>
</reference>
<comment type="caution">
    <text evidence="2">The sequence shown here is derived from an EMBL/GenBank/DDBJ whole genome shotgun (WGS) entry which is preliminary data.</text>
</comment>
<dbReference type="EMBL" id="JAPEIS010000015">
    <property type="protein sequence ID" value="KAJ8059044.1"/>
    <property type="molecule type" value="Genomic_DNA"/>
</dbReference>
<feature type="region of interest" description="Disordered" evidence="1">
    <location>
        <begin position="1"/>
        <end position="70"/>
    </location>
</feature>
<evidence type="ECO:0000313" key="2">
    <source>
        <dbReference type="EMBL" id="KAJ8059044.1"/>
    </source>
</evidence>
<accession>A0A9X0DDR2</accession>
<sequence>MASRRRPLGHPPPGTRRPPDNNRISSLTQQFGSTSLAPNISYTPIFSTAPRTPPLGQPSSADWESYTPSQREQKQAEAWLKLSQTWEQWPDFDKSWEGVRHLGKGGAGSADLFRKIGSGEGTEGMPQYVVVKHADRSDKDLLSESLFLQLFMDKNTPHVLKIYRAYHEGEVVPRNIGGMFDIGRDNF</sequence>
<feature type="compositionally biased region" description="Polar residues" evidence="1">
    <location>
        <begin position="22"/>
        <end position="50"/>
    </location>
</feature>
<feature type="compositionally biased region" description="Polar residues" evidence="1">
    <location>
        <begin position="57"/>
        <end position="70"/>
    </location>
</feature>
<organism evidence="2 3">
    <name type="scientific">Sclerotinia nivalis</name>
    <dbReference type="NCBI Taxonomy" id="352851"/>
    <lineage>
        <taxon>Eukaryota</taxon>
        <taxon>Fungi</taxon>
        <taxon>Dikarya</taxon>
        <taxon>Ascomycota</taxon>
        <taxon>Pezizomycotina</taxon>
        <taxon>Leotiomycetes</taxon>
        <taxon>Helotiales</taxon>
        <taxon>Sclerotiniaceae</taxon>
        <taxon>Sclerotinia</taxon>
    </lineage>
</organism>
<dbReference type="AlphaFoldDB" id="A0A9X0DDR2"/>
<gene>
    <name evidence="2" type="ORF">OCU04_012024</name>
</gene>
<proteinExistence type="predicted"/>
<keyword evidence="3" id="KW-1185">Reference proteome</keyword>
<dbReference type="Proteomes" id="UP001152300">
    <property type="component" value="Unassembled WGS sequence"/>
</dbReference>
<protein>
    <recommendedName>
        <fullName evidence="4">Protein kinase domain-containing protein</fullName>
    </recommendedName>
</protein>
<evidence type="ECO:0000313" key="3">
    <source>
        <dbReference type="Proteomes" id="UP001152300"/>
    </source>
</evidence>
<name>A0A9X0DDR2_9HELO</name>
<dbReference type="OrthoDB" id="4062651at2759"/>
<evidence type="ECO:0000256" key="1">
    <source>
        <dbReference type="SAM" id="MobiDB-lite"/>
    </source>
</evidence>
<evidence type="ECO:0008006" key="4">
    <source>
        <dbReference type="Google" id="ProtNLM"/>
    </source>
</evidence>